<keyword evidence="2" id="KW-0808">Transferase</keyword>
<comment type="caution">
    <text evidence="2">The sequence shown here is derived from an EMBL/GenBank/DDBJ whole genome shotgun (WGS) entry which is preliminary data.</text>
</comment>
<feature type="domain" description="N-acetyltransferase" evidence="1">
    <location>
        <begin position="13"/>
        <end position="177"/>
    </location>
</feature>
<dbReference type="RefSeq" id="WP_168874185.1">
    <property type="nucleotide sequence ID" value="NZ_JABAIA010000003.1"/>
</dbReference>
<dbReference type="PROSITE" id="PS51186">
    <property type="entry name" value="GNAT"/>
    <property type="match status" value="1"/>
</dbReference>
<organism evidence="2 3">
    <name type="scientific">Chitinophaga varians</name>
    <dbReference type="NCBI Taxonomy" id="2202339"/>
    <lineage>
        <taxon>Bacteria</taxon>
        <taxon>Pseudomonadati</taxon>
        <taxon>Bacteroidota</taxon>
        <taxon>Chitinophagia</taxon>
        <taxon>Chitinophagales</taxon>
        <taxon>Chitinophagaceae</taxon>
        <taxon>Chitinophaga</taxon>
    </lineage>
</organism>
<dbReference type="Gene3D" id="3.40.630.30">
    <property type="match status" value="1"/>
</dbReference>
<dbReference type="SUPFAM" id="SSF55729">
    <property type="entry name" value="Acyl-CoA N-acyltransferases (Nat)"/>
    <property type="match status" value="1"/>
</dbReference>
<protein>
    <submittedName>
        <fullName evidence="2">GNAT family N-acetyltransferase</fullName>
    </submittedName>
</protein>
<name>A0A847RRH5_9BACT</name>
<gene>
    <name evidence="2" type="ORF">HGH92_28395</name>
</gene>
<reference evidence="2 3" key="1">
    <citation type="submission" date="2020-04" db="EMBL/GenBank/DDBJ databases">
        <authorList>
            <person name="Yin C."/>
        </authorList>
    </citation>
    <scope>NUCLEOTIDE SEQUENCE [LARGE SCALE GENOMIC DNA]</scope>
    <source>
        <strain evidence="2 3">Ae27</strain>
    </source>
</reference>
<dbReference type="InterPro" id="IPR016181">
    <property type="entry name" value="Acyl_CoA_acyltransferase"/>
</dbReference>
<accession>A0A847RRH5</accession>
<dbReference type="InterPro" id="IPR000182">
    <property type="entry name" value="GNAT_dom"/>
</dbReference>
<evidence type="ECO:0000259" key="1">
    <source>
        <dbReference type="PROSITE" id="PS51186"/>
    </source>
</evidence>
<evidence type="ECO:0000313" key="3">
    <source>
        <dbReference type="Proteomes" id="UP000570474"/>
    </source>
</evidence>
<sequence>MNNAMETVQNITTKFVVVNEANIQALLSLITGLAREKYGQLLSSAQLDDYLSRFTPQQLTSDINNFSNQWLMVYADKEPAGYALITSAGKRPDVLTEKKVKRLAGFGVLQQYQHSGCAAVLMKKCLQAGQSYDALWMHEHAGNPLLPYFEENNFRQTGQQDELEALPLQGVYLIRRK</sequence>
<dbReference type="AlphaFoldDB" id="A0A847RRH5"/>
<evidence type="ECO:0000313" key="2">
    <source>
        <dbReference type="EMBL" id="NLR68260.1"/>
    </source>
</evidence>
<dbReference type="EMBL" id="JABAIA010000003">
    <property type="protein sequence ID" value="NLR68260.1"/>
    <property type="molecule type" value="Genomic_DNA"/>
</dbReference>
<dbReference type="Pfam" id="PF13673">
    <property type="entry name" value="Acetyltransf_10"/>
    <property type="match status" value="1"/>
</dbReference>
<proteinExistence type="predicted"/>
<dbReference type="CDD" id="cd04301">
    <property type="entry name" value="NAT_SF"/>
    <property type="match status" value="1"/>
</dbReference>
<dbReference type="GO" id="GO:0016747">
    <property type="term" value="F:acyltransferase activity, transferring groups other than amino-acyl groups"/>
    <property type="evidence" value="ECO:0007669"/>
    <property type="project" value="InterPro"/>
</dbReference>
<dbReference type="Proteomes" id="UP000570474">
    <property type="component" value="Unassembled WGS sequence"/>
</dbReference>
<keyword evidence="3" id="KW-1185">Reference proteome</keyword>